<sequence length="78" mass="9440">MYWFCLVSVVIWMQVPQNYDVRNRGSYWKSTSRSLMRKYLSLCRREESNLYNARNRWKIIYLTLSETGRPERNGSPPS</sequence>
<organism evidence="2 3">
    <name type="scientific">Allacma fusca</name>
    <dbReference type="NCBI Taxonomy" id="39272"/>
    <lineage>
        <taxon>Eukaryota</taxon>
        <taxon>Metazoa</taxon>
        <taxon>Ecdysozoa</taxon>
        <taxon>Arthropoda</taxon>
        <taxon>Hexapoda</taxon>
        <taxon>Collembola</taxon>
        <taxon>Symphypleona</taxon>
        <taxon>Sminthuridae</taxon>
        <taxon>Allacma</taxon>
    </lineage>
</organism>
<accession>A0A8J2L6W0</accession>
<evidence type="ECO:0008006" key="4">
    <source>
        <dbReference type="Google" id="ProtNLM"/>
    </source>
</evidence>
<evidence type="ECO:0000313" key="2">
    <source>
        <dbReference type="EMBL" id="CAG7816783.1"/>
    </source>
</evidence>
<gene>
    <name evidence="2" type="ORF">AFUS01_LOCUS27384</name>
</gene>
<reference evidence="2" key="1">
    <citation type="submission" date="2021-06" db="EMBL/GenBank/DDBJ databases">
        <authorList>
            <person name="Hodson N. C."/>
            <person name="Mongue J. A."/>
            <person name="Jaron S. K."/>
        </authorList>
    </citation>
    <scope>NUCLEOTIDE SEQUENCE</scope>
</reference>
<dbReference type="AlphaFoldDB" id="A0A8J2L6W0"/>
<name>A0A8J2L6W0_9HEXA</name>
<proteinExistence type="predicted"/>
<evidence type="ECO:0000313" key="3">
    <source>
        <dbReference type="Proteomes" id="UP000708208"/>
    </source>
</evidence>
<protein>
    <recommendedName>
        <fullName evidence="4">Secreted protein</fullName>
    </recommendedName>
</protein>
<feature type="chain" id="PRO_5035283924" description="Secreted protein" evidence="1">
    <location>
        <begin position="21"/>
        <end position="78"/>
    </location>
</feature>
<keyword evidence="3" id="KW-1185">Reference proteome</keyword>
<evidence type="ECO:0000256" key="1">
    <source>
        <dbReference type="SAM" id="SignalP"/>
    </source>
</evidence>
<dbReference type="EMBL" id="CAJVCH010378278">
    <property type="protein sequence ID" value="CAG7816783.1"/>
    <property type="molecule type" value="Genomic_DNA"/>
</dbReference>
<dbReference type="Proteomes" id="UP000708208">
    <property type="component" value="Unassembled WGS sequence"/>
</dbReference>
<comment type="caution">
    <text evidence="2">The sequence shown here is derived from an EMBL/GenBank/DDBJ whole genome shotgun (WGS) entry which is preliminary data.</text>
</comment>
<keyword evidence="1" id="KW-0732">Signal</keyword>
<feature type="signal peptide" evidence="1">
    <location>
        <begin position="1"/>
        <end position="20"/>
    </location>
</feature>